<keyword evidence="3" id="KW-1003">Cell membrane</keyword>
<dbReference type="Gene3D" id="1.20.1250.20">
    <property type="entry name" value="MFS general substrate transporter like domains"/>
    <property type="match status" value="2"/>
</dbReference>
<feature type="transmembrane region" description="Helical" evidence="9">
    <location>
        <begin position="352"/>
        <end position="370"/>
    </location>
</feature>
<evidence type="ECO:0000313" key="10">
    <source>
        <dbReference type="EMBL" id="ALO16157.1"/>
    </source>
</evidence>
<dbReference type="GO" id="GO:1904680">
    <property type="term" value="F:peptide transmembrane transporter activity"/>
    <property type="evidence" value="ECO:0007669"/>
    <property type="project" value="InterPro"/>
</dbReference>
<gene>
    <name evidence="10" type="primary">dtpT</name>
    <name evidence="10" type="ORF">L21SP5_02533</name>
</gene>
<dbReference type="KEGG" id="blq:L21SP5_02533"/>
<dbReference type="PATRIC" id="fig|1307839.3.peg.2660"/>
<dbReference type="InterPro" id="IPR005279">
    <property type="entry name" value="Dipep/tripep_permease"/>
</dbReference>
<proteinExistence type="inferred from homology"/>
<sequence length="519" mass="57278">MFKGHPKGLIAASLANMGERFGFYTMMAILVLFLQAKFGLTGGDAGLIYSVFYFSIYILAFVGGLIADRIRNYKGTILTGILVMALGYLIVAMPTETPVPEDKRTLLLILTNFGLFVIAFGNGLFKGNLQALVGQMYDNEKYGSKRDSGFSLFYMFINVGAIFAPFTAIGIRNWWLNNNGFNYNPDLPAMCHKHLESGLSEQALARFNDMQAQATNTAELANMNLDAFASKYLEVFSTGFHYAFGIAVGAMVISLLIYLANKNKFPSVQKKAKDDAKKEAVGSEMSTKEIKQRLYALFAVFGVVIFFWFSFHQNGLTLTMFARDYTDLSGIALNLGFVTIEGAEIFQSINPIFIVFLTPIVVGLFGWLRARGLEPSTPKKIAIGMFIAGMAYVVMILGSMGLPEFSTIDPQQDGVPLAEAQRVTPMLLIGTYFILTMAELFISPLGISFVSKVAPPQYQGIMQGGWLGATALGNQLLFIGAILYESVPLWMTWSVFVVACFISMGTMIFMLKWLERVSK</sequence>
<dbReference type="GO" id="GO:0006857">
    <property type="term" value="P:oligopeptide transport"/>
    <property type="evidence" value="ECO:0007669"/>
    <property type="project" value="InterPro"/>
</dbReference>
<organism evidence="10 11">
    <name type="scientific">Salinivirga cyanobacteriivorans</name>
    <dbReference type="NCBI Taxonomy" id="1307839"/>
    <lineage>
        <taxon>Bacteria</taxon>
        <taxon>Pseudomonadati</taxon>
        <taxon>Bacteroidota</taxon>
        <taxon>Bacteroidia</taxon>
        <taxon>Bacteroidales</taxon>
        <taxon>Salinivirgaceae</taxon>
        <taxon>Salinivirga</taxon>
    </lineage>
</organism>
<dbReference type="EMBL" id="CP013118">
    <property type="protein sequence ID" value="ALO16157.1"/>
    <property type="molecule type" value="Genomic_DNA"/>
</dbReference>
<dbReference type="RefSeq" id="WP_057953552.1">
    <property type="nucleotide sequence ID" value="NZ_CP013118.1"/>
</dbReference>
<dbReference type="AlphaFoldDB" id="A0A0S2I1I3"/>
<feature type="transmembrane region" description="Helical" evidence="9">
    <location>
        <begin position="240"/>
        <end position="261"/>
    </location>
</feature>
<feature type="transmembrane region" description="Helical" evidence="9">
    <location>
        <begin position="21"/>
        <end position="40"/>
    </location>
</feature>
<evidence type="ECO:0000256" key="8">
    <source>
        <dbReference type="RuleBase" id="RU003755"/>
    </source>
</evidence>
<dbReference type="PANTHER" id="PTHR23517:SF15">
    <property type="entry name" value="PROTON-DEPENDENT OLIGOPEPTIDE FAMILY TRANSPORT PROTEIN"/>
    <property type="match status" value="1"/>
</dbReference>
<evidence type="ECO:0000256" key="4">
    <source>
        <dbReference type="ARBA" id="ARBA00022692"/>
    </source>
</evidence>
<feature type="transmembrane region" description="Helical" evidence="9">
    <location>
        <begin position="46"/>
        <end position="66"/>
    </location>
</feature>
<dbReference type="OrthoDB" id="9772725at2"/>
<evidence type="ECO:0000313" key="11">
    <source>
        <dbReference type="Proteomes" id="UP000064893"/>
    </source>
</evidence>
<keyword evidence="2 8" id="KW-0813">Transport</keyword>
<evidence type="ECO:0000256" key="2">
    <source>
        <dbReference type="ARBA" id="ARBA00022448"/>
    </source>
</evidence>
<dbReference type="InterPro" id="IPR036259">
    <property type="entry name" value="MFS_trans_sf"/>
</dbReference>
<feature type="transmembrane region" description="Helical" evidence="9">
    <location>
        <begin position="382"/>
        <end position="403"/>
    </location>
</feature>
<dbReference type="SUPFAM" id="SSF103473">
    <property type="entry name" value="MFS general substrate transporter"/>
    <property type="match status" value="1"/>
</dbReference>
<dbReference type="Proteomes" id="UP000064893">
    <property type="component" value="Chromosome"/>
</dbReference>
<accession>A0A0S2I1I3</accession>
<comment type="subcellular location">
    <subcellularLocation>
        <location evidence="1">Cell membrane</location>
        <topology evidence="1">Multi-pass membrane protein</topology>
    </subcellularLocation>
    <subcellularLocation>
        <location evidence="8">Membrane</location>
        <topology evidence="8">Multi-pass membrane protein</topology>
    </subcellularLocation>
</comment>
<comment type="similarity">
    <text evidence="8">Belongs to the major facilitator superfamily. Proton-dependent oligopeptide transporter (POT/PTR) (TC 2.A.17) family.</text>
</comment>
<feature type="transmembrane region" description="Helical" evidence="9">
    <location>
        <begin position="464"/>
        <end position="484"/>
    </location>
</feature>
<dbReference type="GO" id="GO:0005886">
    <property type="term" value="C:plasma membrane"/>
    <property type="evidence" value="ECO:0007669"/>
    <property type="project" value="UniProtKB-SubCell"/>
</dbReference>
<keyword evidence="6 9" id="KW-1133">Transmembrane helix</keyword>
<protein>
    <submittedName>
        <fullName evidence="10">Di-/tripeptide transporter</fullName>
    </submittedName>
</protein>
<feature type="transmembrane region" description="Helical" evidence="9">
    <location>
        <begin position="423"/>
        <end position="443"/>
    </location>
</feature>
<dbReference type="STRING" id="1307839.L21SP5_02533"/>
<evidence type="ECO:0000256" key="9">
    <source>
        <dbReference type="SAM" id="Phobius"/>
    </source>
</evidence>
<evidence type="ECO:0000256" key="7">
    <source>
        <dbReference type="ARBA" id="ARBA00023136"/>
    </source>
</evidence>
<keyword evidence="5" id="KW-0653">Protein transport</keyword>
<dbReference type="PROSITE" id="PS01023">
    <property type="entry name" value="PTR2_2"/>
    <property type="match status" value="1"/>
</dbReference>
<dbReference type="InterPro" id="IPR000109">
    <property type="entry name" value="POT_fam"/>
</dbReference>
<evidence type="ECO:0000256" key="5">
    <source>
        <dbReference type="ARBA" id="ARBA00022856"/>
    </source>
</evidence>
<keyword evidence="7 9" id="KW-0472">Membrane</keyword>
<feature type="transmembrane region" description="Helical" evidence="9">
    <location>
        <begin position="152"/>
        <end position="175"/>
    </location>
</feature>
<feature type="transmembrane region" description="Helical" evidence="9">
    <location>
        <begin position="490"/>
        <end position="511"/>
    </location>
</feature>
<feature type="transmembrane region" description="Helical" evidence="9">
    <location>
        <begin position="294"/>
        <end position="311"/>
    </location>
</feature>
<evidence type="ECO:0000256" key="1">
    <source>
        <dbReference type="ARBA" id="ARBA00004651"/>
    </source>
</evidence>
<dbReference type="PANTHER" id="PTHR23517">
    <property type="entry name" value="RESISTANCE PROTEIN MDTM, PUTATIVE-RELATED-RELATED"/>
    <property type="match status" value="1"/>
</dbReference>
<feature type="transmembrane region" description="Helical" evidence="9">
    <location>
        <begin position="73"/>
        <end position="93"/>
    </location>
</feature>
<name>A0A0S2I1I3_9BACT</name>
<evidence type="ECO:0000256" key="3">
    <source>
        <dbReference type="ARBA" id="ARBA00022475"/>
    </source>
</evidence>
<keyword evidence="11" id="KW-1185">Reference proteome</keyword>
<dbReference type="Pfam" id="PF00854">
    <property type="entry name" value="PTR2"/>
    <property type="match status" value="2"/>
</dbReference>
<keyword evidence="5" id="KW-0571">Peptide transport</keyword>
<keyword evidence="4 8" id="KW-0812">Transmembrane</keyword>
<dbReference type="InterPro" id="IPR050171">
    <property type="entry name" value="MFS_Transporters"/>
</dbReference>
<dbReference type="InterPro" id="IPR018456">
    <property type="entry name" value="PTR2_symporter_CS"/>
</dbReference>
<reference evidence="10 11" key="1">
    <citation type="submission" date="2015-11" db="EMBL/GenBank/DDBJ databases">
        <title>Description and complete genome sequence of a novel strain predominating in hypersaline microbial mats and representing a new family of the Bacteriodetes phylum.</title>
        <authorList>
            <person name="Spring S."/>
            <person name="Bunk B."/>
            <person name="Sproer C."/>
            <person name="Klenk H.-P."/>
        </authorList>
    </citation>
    <scope>NUCLEOTIDE SEQUENCE [LARGE SCALE GENOMIC DNA]</scope>
    <source>
        <strain evidence="10 11">L21-Spi-D4</strain>
    </source>
</reference>
<feature type="transmembrane region" description="Helical" evidence="9">
    <location>
        <begin position="105"/>
        <end position="125"/>
    </location>
</feature>
<dbReference type="CDD" id="cd17346">
    <property type="entry name" value="MFS_DtpA_like"/>
    <property type="match status" value="1"/>
</dbReference>
<evidence type="ECO:0000256" key="6">
    <source>
        <dbReference type="ARBA" id="ARBA00022989"/>
    </source>
</evidence>